<evidence type="ECO:0000256" key="4">
    <source>
        <dbReference type="ARBA" id="ARBA00012368"/>
    </source>
</evidence>
<comment type="subcellular location">
    <subcellularLocation>
        <location evidence="3">Cell membrane</location>
        <topology evidence="3">Peripheral membrane protein</topology>
    </subcellularLocation>
</comment>
<dbReference type="GO" id="GO:0016042">
    <property type="term" value="P:lipid catabolic process"/>
    <property type="evidence" value="ECO:0007669"/>
    <property type="project" value="UniProtKB-KW"/>
</dbReference>
<proteinExistence type="predicted"/>
<keyword evidence="7 11" id="KW-0442">Lipid degradation</keyword>
<dbReference type="FunFam" id="2.60.40.150:FF:000060">
    <property type="entry name" value="Phosphoinositide phospholipase C"/>
    <property type="match status" value="1"/>
</dbReference>
<dbReference type="AlphaFoldDB" id="A0A9R0JCW4"/>
<dbReference type="PROSITE" id="PS50007">
    <property type="entry name" value="PIPLC_X_DOMAIN"/>
    <property type="match status" value="1"/>
</dbReference>
<dbReference type="PANTHER" id="PTHR10336:SF204">
    <property type="entry name" value="PHOSPHOINOSITIDE PHOSPHOLIPASE C 4-RELATED"/>
    <property type="match status" value="1"/>
</dbReference>
<dbReference type="InterPro" id="IPR001192">
    <property type="entry name" value="PI-PLC_fam"/>
</dbReference>
<dbReference type="SUPFAM" id="SSF49562">
    <property type="entry name" value="C2 domain (Calcium/lipid-binding domain, CaLB)"/>
    <property type="match status" value="1"/>
</dbReference>
<evidence type="ECO:0000259" key="13">
    <source>
        <dbReference type="PROSITE" id="PS50008"/>
    </source>
</evidence>
<dbReference type="EC" id="3.1.4.11" evidence="4 11"/>
<dbReference type="InterPro" id="IPR017946">
    <property type="entry name" value="PLC-like_Pdiesterase_TIM-brl"/>
</dbReference>
<dbReference type="Pfam" id="PF00387">
    <property type="entry name" value="PI-PLC-Y"/>
    <property type="match status" value="1"/>
</dbReference>
<dbReference type="GO" id="GO:0048015">
    <property type="term" value="P:phosphatidylinositol-mediated signaling"/>
    <property type="evidence" value="ECO:0000318"/>
    <property type="project" value="GO_Central"/>
</dbReference>
<dbReference type="RefSeq" id="XP_021864200.1">
    <property type="nucleotide sequence ID" value="XM_022008508.2"/>
</dbReference>
<evidence type="ECO:0000256" key="10">
    <source>
        <dbReference type="ARBA" id="ARBA00023224"/>
    </source>
</evidence>
<reference evidence="15" key="2">
    <citation type="submission" date="2025-08" db="UniProtKB">
        <authorList>
            <consortium name="RefSeq"/>
        </authorList>
    </citation>
    <scope>IDENTIFICATION</scope>
    <source>
        <tissue evidence="15">Leaf</tissue>
    </source>
</reference>
<comment type="cofactor">
    <cofactor evidence="2">
        <name>Ca(2+)</name>
        <dbReference type="ChEBI" id="CHEBI:29108"/>
    </cofactor>
</comment>
<evidence type="ECO:0000259" key="12">
    <source>
        <dbReference type="PROSITE" id="PS50004"/>
    </source>
</evidence>
<dbReference type="SMART" id="SM00149">
    <property type="entry name" value="PLCYc"/>
    <property type="match status" value="1"/>
</dbReference>
<dbReference type="KEGG" id="soe:110803047"/>
<dbReference type="Gene3D" id="3.20.20.190">
    <property type="entry name" value="Phosphatidylinositol (PI) phosphodiesterase"/>
    <property type="match status" value="1"/>
</dbReference>
<dbReference type="Gene3D" id="1.10.238.10">
    <property type="entry name" value="EF-hand"/>
    <property type="match status" value="1"/>
</dbReference>
<keyword evidence="6 11" id="KW-0378">Hydrolase</keyword>
<keyword evidence="8 11" id="KW-0443">Lipid metabolism</keyword>
<evidence type="ECO:0000256" key="6">
    <source>
        <dbReference type="ARBA" id="ARBA00022801"/>
    </source>
</evidence>
<dbReference type="InterPro" id="IPR001711">
    <property type="entry name" value="PLipase_C_Pinositol-sp_Y"/>
</dbReference>
<evidence type="ECO:0000256" key="2">
    <source>
        <dbReference type="ARBA" id="ARBA00001913"/>
    </source>
</evidence>
<dbReference type="InterPro" id="IPR011992">
    <property type="entry name" value="EF-hand-dom_pair"/>
</dbReference>
<accession>A0A9R0JCW4</accession>
<feature type="domain" description="C2" evidence="12">
    <location>
        <begin position="425"/>
        <end position="560"/>
    </location>
</feature>
<dbReference type="Pfam" id="PF00168">
    <property type="entry name" value="C2"/>
    <property type="match status" value="1"/>
</dbReference>
<dbReference type="InterPro" id="IPR035892">
    <property type="entry name" value="C2_domain_sf"/>
</dbReference>
<dbReference type="Gene3D" id="2.60.40.150">
    <property type="entry name" value="C2 domain"/>
    <property type="match status" value="1"/>
</dbReference>
<evidence type="ECO:0000313" key="15">
    <source>
        <dbReference type="RefSeq" id="XP_021864200.1"/>
    </source>
</evidence>
<keyword evidence="14" id="KW-1185">Reference proteome</keyword>
<dbReference type="OrthoDB" id="269822at2759"/>
<evidence type="ECO:0000256" key="11">
    <source>
        <dbReference type="RuleBase" id="RU361133"/>
    </source>
</evidence>
<dbReference type="GO" id="GO:0051209">
    <property type="term" value="P:release of sequestered calcium ion into cytosol"/>
    <property type="evidence" value="ECO:0000318"/>
    <property type="project" value="GO_Central"/>
</dbReference>
<dbReference type="CDD" id="cd00275">
    <property type="entry name" value="C2_PLC_like"/>
    <property type="match status" value="1"/>
</dbReference>
<evidence type="ECO:0000313" key="14">
    <source>
        <dbReference type="Proteomes" id="UP000813463"/>
    </source>
</evidence>
<organism evidence="14 15">
    <name type="scientific">Spinacia oleracea</name>
    <name type="common">Spinach</name>
    <dbReference type="NCBI Taxonomy" id="3562"/>
    <lineage>
        <taxon>Eukaryota</taxon>
        <taxon>Viridiplantae</taxon>
        <taxon>Streptophyta</taxon>
        <taxon>Embryophyta</taxon>
        <taxon>Tracheophyta</taxon>
        <taxon>Spermatophyta</taxon>
        <taxon>Magnoliopsida</taxon>
        <taxon>eudicotyledons</taxon>
        <taxon>Gunneridae</taxon>
        <taxon>Pentapetalae</taxon>
        <taxon>Caryophyllales</taxon>
        <taxon>Chenopodiaceae</taxon>
        <taxon>Chenopodioideae</taxon>
        <taxon>Anserineae</taxon>
        <taxon>Spinacia</taxon>
    </lineage>
</organism>
<dbReference type="Pfam" id="PF00388">
    <property type="entry name" value="PI-PLC-X"/>
    <property type="match status" value="1"/>
</dbReference>
<evidence type="ECO:0000256" key="7">
    <source>
        <dbReference type="ARBA" id="ARBA00022963"/>
    </source>
</evidence>
<dbReference type="PROSITE" id="PS50004">
    <property type="entry name" value="C2"/>
    <property type="match status" value="1"/>
</dbReference>
<keyword evidence="5" id="KW-1003">Cell membrane</keyword>
<dbReference type="SUPFAM" id="SSF51695">
    <property type="entry name" value="PLC-like phosphodiesterases"/>
    <property type="match status" value="1"/>
</dbReference>
<keyword evidence="9" id="KW-0472">Membrane</keyword>
<evidence type="ECO:0000256" key="9">
    <source>
        <dbReference type="ARBA" id="ARBA00023136"/>
    </source>
</evidence>
<feature type="domain" description="PI-PLC Y-box" evidence="13">
    <location>
        <begin position="344"/>
        <end position="430"/>
    </location>
</feature>
<comment type="catalytic activity">
    <reaction evidence="1 11">
        <text>a 1,2-diacyl-sn-glycero-3-phospho-(1D-myo-inositol-4,5-bisphosphate) + H2O = 1D-myo-inositol 1,4,5-trisphosphate + a 1,2-diacyl-sn-glycerol + H(+)</text>
        <dbReference type="Rhea" id="RHEA:33179"/>
        <dbReference type="ChEBI" id="CHEBI:15377"/>
        <dbReference type="ChEBI" id="CHEBI:15378"/>
        <dbReference type="ChEBI" id="CHEBI:17815"/>
        <dbReference type="ChEBI" id="CHEBI:58456"/>
        <dbReference type="ChEBI" id="CHEBI:203600"/>
        <dbReference type="EC" id="3.1.4.11"/>
    </reaction>
</comment>
<dbReference type="PROSITE" id="PS50008">
    <property type="entry name" value="PIPLC_Y_DOMAIN"/>
    <property type="match status" value="1"/>
</dbReference>
<dbReference type="SUPFAM" id="SSF47473">
    <property type="entry name" value="EF-hand"/>
    <property type="match status" value="1"/>
</dbReference>
<dbReference type="SMART" id="SM00148">
    <property type="entry name" value="PLCXc"/>
    <property type="match status" value="1"/>
</dbReference>
<evidence type="ECO:0000256" key="1">
    <source>
        <dbReference type="ARBA" id="ARBA00001195"/>
    </source>
</evidence>
<protein>
    <recommendedName>
        <fullName evidence="4 11">Phosphoinositide phospholipase C</fullName>
        <ecNumber evidence="4 11">3.1.4.11</ecNumber>
    </recommendedName>
</protein>
<dbReference type="PRINTS" id="PR00390">
    <property type="entry name" value="PHPHLIPASEC"/>
</dbReference>
<dbReference type="InterPro" id="IPR000008">
    <property type="entry name" value="C2_dom"/>
</dbReference>
<gene>
    <name evidence="15" type="primary">LOC110803047</name>
</gene>
<name>A0A9R0JCW4_SPIOL</name>
<dbReference type="InterPro" id="IPR000909">
    <property type="entry name" value="PLipase_C_PInositol-sp_X_dom"/>
</dbReference>
<evidence type="ECO:0000256" key="3">
    <source>
        <dbReference type="ARBA" id="ARBA00004202"/>
    </source>
</evidence>
<dbReference type="GeneID" id="110803047"/>
<dbReference type="GO" id="GO:0006950">
    <property type="term" value="P:response to stress"/>
    <property type="evidence" value="ECO:0007669"/>
    <property type="project" value="UniProtKB-ARBA"/>
</dbReference>
<dbReference type="GO" id="GO:0004435">
    <property type="term" value="F:phosphatidylinositol-4,5-bisphosphate phospholipase C activity"/>
    <property type="evidence" value="ECO:0000318"/>
    <property type="project" value="GO_Central"/>
</dbReference>
<dbReference type="PANTHER" id="PTHR10336">
    <property type="entry name" value="PHOSPHOINOSITIDE-SPECIFIC PHOSPHOLIPASE C FAMILY PROTEIN"/>
    <property type="match status" value="1"/>
</dbReference>
<evidence type="ECO:0000256" key="5">
    <source>
        <dbReference type="ARBA" id="ARBA00022475"/>
    </source>
</evidence>
<reference evidence="14" key="1">
    <citation type="journal article" date="2021" name="Nat. Commun.">
        <title>Genomic analyses provide insights into spinach domestication and the genetic basis of agronomic traits.</title>
        <authorList>
            <person name="Cai X."/>
            <person name="Sun X."/>
            <person name="Xu C."/>
            <person name="Sun H."/>
            <person name="Wang X."/>
            <person name="Ge C."/>
            <person name="Zhang Z."/>
            <person name="Wang Q."/>
            <person name="Fei Z."/>
            <person name="Jiao C."/>
            <person name="Wang Q."/>
        </authorList>
    </citation>
    <scope>NUCLEOTIDE SEQUENCE [LARGE SCALE GENOMIC DNA]</scope>
    <source>
        <strain evidence="14">cv. Varoflay</strain>
    </source>
</reference>
<dbReference type="GO" id="GO:0005886">
    <property type="term" value="C:plasma membrane"/>
    <property type="evidence" value="ECO:0000318"/>
    <property type="project" value="GO_Central"/>
</dbReference>
<dbReference type="Proteomes" id="UP000813463">
    <property type="component" value="Chromosome 1"/>
</dbReference>
<evidence type="ECO:0000256" key="8">
    <source>
        <dbReference type="ARBA" id="ARBA00023098"/>
    </source>
</evidence>
<sequence>MGSYRVCLCFTRRFGLIDLEPPSEARELFKMYTSGGAYMSPEQLLRLLVEAQGWPETTTTIADAVKIVEDVLNQRHHIAKFTRNSLTFEDFFYYLFSVDLNPPFKTQINQDMSAPLSHYFIYTGHNSYLTGNQLTSDCSDKLIIKALKQGVRVIELDLWSNSNKDGINVLHGRTLTTPVDLLTCLQAIRDHAFDSSEYPVIITLEDHLKPKLQAKAAQMITQTFGELLYYPPSNYLEEFPSPETLKHKILISTKPPKECRQAETDMVNVSSNSSERDLEHPSQRKIDVPANGYVQMNGNDYSGQLDKSQRFEPPAYKSLIAIPQRKCKLEEATNTDPGYAVRISLSEQKLEKAVDSRGKDLVRFTGKNMLRIYPKGTRFNSSNYDPFVGWMHGAQMVAFNMQGYGKMLWQMHGMFRANGGCGYVKKPDFLINAIGNQVFDPKEKLPIKTKLMVKIYMGDGWRMDFKKTHFDRYSPPDFYTKVGIAGVPADETMQMTAIKEDQWIPIWNEEFTFPLSVPELALLRVEVHEHDNDKKDDFGGQTCLPVSELRPGIHAIPLYSRKGDKFNSVKLLMRFQFL</sequence>
<dbReference type="SMART" id="SM00239">
    <property type="entry name" value="C2"/>
    <property type="match status" value="1"/>
</dbReference>
<keyword evidence="10" id="KW-0807">Transducer</keyword>